<keyword evidence="1" id="KW-1133">Transmembrane helix</keyword>
<organism evidence="2">
    <name type="scientific">Arundo donax</name>
    <name type="common">Giant reed</name>
    <name type="synonym">Donax arundinaceus</name>
    <dbReference type="NCBI Taxonomy" id="35708"/>
    <lineage>
        <taxon>Eukaryota</taxon>
        <taxon>Viridiplantae</taxon>
        <taxon>Streptophyta</taxon>
        <taxon>Embryophyta</taxon>
        <taxon>Tracheophyta</taxon>
        <taxon>Spermatophyta</taxon>
        <taxon>Magnoliopsida</taxon>
        <taxon>Liliopsida</taxon>
        <taxon>Poales</taxon>
        <taxon>Poaceae</taxon>
        <taxon>PACMAD clade</taxon>
        <taxon>Arundinoideae</taxon>
        <taxon>Arundineae</taxon>
        <taxon>Arundo</taxon>
    </lineage>
</organism>
<accession>A0A0A9BHH3</accession>
<reference evidence="2" key="2">
    <citation type="journal article" date="2015" name="Data Brief">
        <title>Shoot transcriptome of the giant reed, Arundo donax.</title>
        <authorList>
            <person name="Barrero R.A."/>
            <person name="Guerrero F.D."/>
            <person name="Moolhuijzen P."/>
            <person name="Goolsby J.A."/>
            <person name="Tidwell J."/>
            <person name="Bellgard S.E."/>
            <person name="Bellgard M.I."/>
        </authorList>
    </citation>
    <scope>NUCLEOTIDE SEQUENCE</scope>
    <source>
        <tissue evidence="2">Shoot tissue taken approximately 20 cm above the soil surface</tissue>
    </source>
</reference>
<name>A0A0A9BHH3_ARUDO</name>
<protein>
    <submittedName>
        <fullName evidence="2">Uncharacterized protein</fullName>
    </submittedName>
</protein>
<evidence type="ECO:0000256" key="1">
    <source>
        <dbReference type="SAM" id="Phobius"/>
    </source>
</evidence>
<keyword evidence="1" id="KW-0472">Membrane</keyword>
<reference evidence="2" key="1">
    <citation type="submission" date="2014-09" db="EMBL/GenBank/DDBJ databases">
        <authorList>
            <person name="Magalhaes I.L.F."/>
            <person name="Oliveira U."/>
            <person name="Santos F.R."/>
            <person name="Vidigal T.H.D.A."/>
            <person name="Brescovit A.D."/>
            <person name="Santos A.J."/>
        </authorList>
    </citation>
    <scope>NUCLEOTIDE SEQUENCE</scope>
    <source>
        <tissue evidence="2">Shoot tissue taken approximately 20 cm above the soil surface</tissue>
    </source>
</reference>
<feature type="transmembrane region" description="Helical" evidence="1">
    <location>
        <begin position="52"/>
        <end position="68"/>
    </location>
</feature>
<proteinExistence type="predicted"/>
<evidence type="ECO:0000313" key="2">
    <source>
        <dbReference type="EMBL" id="JAD63434.1"/>
    </source>
</evidence>
<feature type="transmembrane region" description="Helical" evidence="1">
    <location>
        <begin position="22"/>
        <end position="45"/>
    </location>
</feature>
<sequence length="69" mass="7333">MMLHSCGILSHAEAHCDMVSYVLYPICCCGVLLAEIVVTLILGCIATRNEGLIVLVAVLFGLVVQCLPS</sequence>
<dbReference type="EMBL" id="GBRH01234461">
    <property type="protein sequence ID" value="JAD63434.1"/>
    <property type="molecule type" value="Transcribed_RNA"/>
</dbReference>
<dbReference type="AlphaFoldDB" id="A0A0A9BHH3"/>
<keyword evidence="1" id="KW-0812">Transmembrane</keyword>